<accession>A0ABU5IS04</accession>
<dbReference type="Proteomes" id="UP001293718">
    <property type="component" value="Unassembled WGS sequence"/>
</dbReference>
<keyword evidence="2" id="KW-1185">Reference proteome</keyword>
<evidence type="ECO:0000313" key="1">
    <source>
        <dbReference type="EMBL" id="MDZ5461677.1"/>
    </source>
</evidence>
<evidence type="ECO:0000313" key="2">
    <source>
        <dbReference type="Proteomes" id="UP001293718"/>
    </source>
</evidence>
<sequence>LLFSSRLAVVSSEELNSDIRVNPCQLLGYLEHLLQPARQIHRAARLRSLRKHAHTTAKTRWIPQGPFMDGFSCLPQGTEKPIPPGFGDNIKAAS</sequence>
<comment type="caution">
    <text evidence="1">The sequence shown here is derived from an EMBL/GenBank/DDBJ whole genome shotgun (WGS) entry which is preliminary data.</text>
</comment>
<dbReference type="RefSeq" id="WP_322468773.1">
    <property type="nucleotide sequence ID" value="NZ_JAXOJX010000140.1"/>
</dbReference>
<reference evidence="1 2" key="1">
    <citation type="submission" date="2023-11" db="EMBL/GenBank/DDBJ databases">
        <title>Draft genome of Azohydromonas lata strain H1 (DSM1123), a polyhydroxyalkanoate producer.</title>
        <authorList>
            <person name="Traversa D."/>
            <person name="D'Addabbo P."/>
            <person name="Pazzani C."/>
            <person name="Manzari C."/>
            <person name="Chiara M."/>
            <person name="Scrascia M."/>
        </authorList>
    </citation>
    <scope>NUCLEOTIDE SEQUENCE [LARGE SCALE GENOMIC DNA]</scope>
    <source>
        <strain evidence="1 2">H1</strain>
    </source>
</reference>
<protein>
    <submittedName>
        <fullName evidence="1">Uncharacterized protein</fullName>
    </submittedName>
</protein>
<dbReference type="EMBL" id="JAXOJX010000140">
    <property type="protein sequence ID" value="MDZ5461677.1"/>
    <property type="molecule type" value="Genomic_DNA"/>
</dbReference>
<gene>
    <name evidence="1" type="ORF">SM757_34395</name>
</gene>
<organism evidence="1 2">
    <name type="scientific">Azohydromonas lata</name>
    <dbReference type="NCBI Taxonomy" id="45677"/>
    <lineage>
        <taxon>Bacteria</taxon>
        <taxon>Pseudomonadati</taxon>
        <taxon>Pseudomonadota</taxon>
        <taxon>Betaproteobacteria</taxon>
        <taxon>Burkholderiales</taxon>
        <taxon>Sphaerotilaceae</taxon>
        <taxon>Azohydromonas</taxon>
    </lineage>
</organism>
<name>A0ABU5IS04_9BURK</name>
<feature type="non-terminal residue" evidence="1">
    <location>
        <position position="1"/>
    </location>
</feature>
<proteinExistence type="predicted"/>